<evidence type="ECO:0000256" key="7">
    <source>
        <dbReference type="SAM" id="Phobius"/>
    </source>
</evidence>
<evidence type="ECO:0000256" key="3">
    <source>
        <dbReference type="ARBA" id="ARBA00022475"/>
    </source>
</evidence>
<dbReference type="RefSeq" id="WP_074916538.1">
    <property type="nucleotide sequence ID" value="NZ_CP081135.1"/>
</dbReference>
<organism evidence="9 10">
    <name type="scientific">Terrisporobacter hibernicus</name>
    <dbReference type="NCBI Taxonomy" id="2813371"/>
    <lineage>
        <taxon>Bacteria</taxon>
        <taxon>Bacillati</taxon>
        <taxon>Bacillota</taxon>
        <taxon>Clostridia</taxon>
        <taxon>Peptostreptococcales</taxon>
        <taxon>Peptostreptococcaceae</taxon>
        <taxon>Terrisporobacter</taxon>
    </lineage>
</organism>
<keyword evidence="3" id="KW-1003">Cell membrane</keyword>
<sequence>MLVVFIRSIILYIAVLVSLRIMGKGEIAEMNCFDLVITLLIAEVASTPMENNDIPMLYGIAALTGLVFMQTLISILGLKSKFIGRLVSGKPSILINKGKIDYNALKKEKITINELLEQLRVQGYFNIKYVQYALLETDGNLSVVPTTTYNTTPNREYNHLPISLIQDGKTLKSNLKLIDKDDEWLLNILKSHHINDVKDVLICVLDEYDKIFIQKKYE</sequence>
<keyword evidence="6 7" id="KW-0472">Membrane</keyword>
<dbReference type="GO" id="GO:0005886">
    <property type="term" value="C:plasma membrane"/>
    <property type="evidence" value="ECO:0007669"/>
    <property type="project" value="UniProtKB-SubCell"/>
</dbReference>
<keyword evidence="4 7" id="KW-0812">Transmembrane</keyword>
<dbReference type="Gene3D" id="3.30.240.20">
    <property type="entry name" value="bsu07140 like domains"/>
    <property type="match status" value="2"/>
</dbReference>
<evidence type="ECO:0000313" key="9">
    <source>
        <dbReference type="EMBL" id="UEL47518.1"/>
    </source>
</evidence>
<dbReference type="EMBL" id="CP081135">
    <property type="protein sequence ID" value="UEL47518.1"/>
    <property type="molecule type" value="Genomic_DNA"/>
</dbReference>
<feature type="domain" description="YetF C-terminal" evidence="8">
    <location>
        <begin position="79"/>
        <end position="204"/>
    </location>
</feature>
<dbReference type="Pfam" id="PF04239">
    <property type="entry name" value="DUF421"/>
    <property type="match status" value="1"/>
</dbReference>
<evidence type="ECO:0000256" key="2">
    <source>
        <dbReference type="ARBA" id="ARBA00006448"/>
    </source>
</evidence>
<proteinExistence type="inferred from homology"/>
<evidence type="ECO:0000256" key="1">
    <source>
        <dbReference type="ARBA" id="ARBA00004651"/>
    </source>
</evidence>
<keyword evidence="10" id="KW-1185">Reference proteome</keyword>
<dbReference type="InterPro" id="IPR023090">
    <property type="entry name" value="UPF0702_alpha/beta_dom_sf"/>
</dbReference>
<dbReference type="PANTHER" id="PTHR34582">
    <property type="entry name" value="UPF0702 TRANSMEMBRANE PROTEIN YCAP"/>
    <property type="match status" value="1"/>
</dbReference>
<comment type="subcellular location">
    <subcellularLocation>
        <location evidence="1">Cell membrane</location>
        <topology evidence="1">Multi-pass membrane protein</topology>
    </subcellularLocation>
</comment>
<dbReference type="Proteomes" id="UP001198983">
    <property type="component" value="Chromosome"/>
</dbReference>
<evidence type="ECO:0000256" key="4">
    <source>
        <dbReference type="ARBA" id="ARBA00022692"/>
    </source>
</evidence>
<name>A0AAX2ZDS9_9FIRM</name>
<evidence type="ECO:0000256" key="6">
    <source>
        <dbReference type="ARBA" id="ARBA00023136"/>
    </source>
</evidence>
<accession>A0AAX2ZDS9</accession>
<feature type="transmembrane region" description="Helical" evidence="7">
    <location>
        <begin position="6"/>
        <end position="23"/>
    </location>
</feature>
<comment type="similarity">
    <text evidence="2">Belongs to the UPF0702 family.</text>
</comment>
<dbReference type="KEGG" id="tem:JW646_18140"/>
<protein>
    <submittedName>
        <fullName evidence="9">DUF421 domain-containing protein</fullName>
    </submittedName>
</protein>
<gene>
    <name evidence="9" type="ORF">JW646_18140</name>
</gene>
<keyword evidence="5 7" id="KW-1133">Transmembrane helix</keyword>
<reference evidence="9 10" key="1">
    <citation type="journal article" date="2023" name="Int. J. Syst. Evol. Microbiol.">
        <title>Terrisporobacter hibernicus sp. nov., isolated from bovine faeces in Northern Ireland.</title>
        <authorList>
            <person name="Mitchell M."/>
            <person name="Nguyen S.V."/>
            <person name="Connor M."/>
            <person name="Fairley D.J."/>
            <person name="Donoghue O."/>
            <person name="Marshall H."/>
            <person name="Koolman L."/>
            <person name="McMullan G."/>
            <person name="Schaffer K.E."/>
            <person name="McGrath J.W."/>
            <person name="Fanning S."/>
        </authorList>
    </citation>
    <scope>NUCLEOTIDE SEQUENCE [LARGE SCALE GENOMIC DNA]</scope>
    <source>
        <strain evidence="9 10">MCA3</strain>
    </source>
</reference>
<dbReference type="AlphaFoldDB" id="A0AAX2ZDS9"/>
<dbReference type="PANTHER" id="PTHR34582:SF6">
    <property type="entry name" value="UPF0702 TRANSMEMBRANE PROTEIN YCAP"/>
    <property type="match status" value="1"/>
</dbReference>
<evidence type="ECO:0000256" key="5">
    <source>
        <dbReference type="ARBA" id="ARBA00022989"/>
    </source>
</evidence>
<feature type="transmembrane region" description="Helical" evidence="7">
    <location>
        <begin position="55"/>
        <end position="78"/>
    </location>
</feature>
<dbReference type="InterPro" id="IPR007353">
    <property type="entry name" value="DUF421"/>
</dbReference>
<evidence type="ECO:0000259" key="8">
    <source>
        <dbReference type="Pfam" id="PF04239"/>
    </source>
</evidence>
<evidence type="ECO:0000313" key="10">
    <source>
        <dbReference type="Proteomes" id="UP001198983"/>
    </source>
</evidence>